<gene>
    <name evidence="2" type="ORF">C1SCF055_LOCUS41979</name>
</gene>
<keyword evidence="4" id="KW-1185">Reference proteome</keyword>
<evidence type="ECO:0000313" key="3">
    <source>
        <dbReference type="EMBL" id="CAL4804638.1"/>
    </source>
</evidence>
<dbReference type="EMBL" id="CAMXCT030006630">
    <property type="protein sequence ID" value="CAL4804638.1"/>
    <property type="molecule type" value="Genomic_DNA"/>
</dbReference>
<reference evidence="2" key="1">
    <citation type="submission" date="2022-10" db="EMBL/GenBank/DDBJ databases">
        <authorList>
            <person name="Chen Y."/>
            <person name="Dougan E. K."/>
            <person name="Chan C."/>
            <person name="Rhodes N."/>
            <person name="Thang M."/>
        </authorList>
    </citation>
    <scope>NUCLEOTIDE SEQUENCE</scope>
</reference>
<name>A0A9P1DXJ0_9DINO</name>
<evidence type="ECO:0000313" key="4">
    <source>
        <dbReference type="Proteomes" id="UP001152797"/>
    </source>
</evidence>
<dbReference type="Proteomes" id="UP001152797">
    <property type="component" value="Unassembled WGS sequence"/>
</dbReference>
<reference evidence="3 4" key="2">
    <citation type="submission" date="2024-05" db="EMBL/GenBank/DDBJ databases">
        <authorList>
            <person name="Chen Y."/>
            <person name="Shah S."/>
            <person name="Dougan E. K."/>
            <person name="Thang M."/>
            <person name="Chan C."/>
        </authorList>
    </citation>
    <scope>NUCLEOTIDE SEQUENCE [LARGE SCALE GENOMIC DNA]</scope>
</reference>
<dbReference type="EMBL" id="CAMXCT010006630">
    <property type="protein sequence ID" value="CAI4017326.1"/>
    <property type="molecule type" value="Genomic_DNA"/>
</dbReference>
<organism evidence="2">
    <name type="scientific">Cladocopium goreaui</name>
    <dbReference type="NCBI Taxonomy" id="2562237"/>
    <lineage>
        <taxon>Eukaryota</taxon>
        <taxon>Sar</taxon>
        <taxon>Alveolata</taxon>
        <taxon>Dinophyceae</taxon>
        <taxon>Suessiales</taxon>
        <taxon>Symbiodiniaceae</taxon>
        <taxon>Cladocopium</taxon>
    </lineage>
</organism>
<feature type="region of interest" description="Disordered" evidence="1">
    <location>
        <begin position="429"/>
        <end position="448"/>
    </location>
</feature>
<accession>A0A9P1DXJ0</accession>
<dbReference type="AlphaFoldDB" id="A0A9P1DXJ0"/>
<evidence type="ECO:0000256" key="1">
    <source>
        <dbReference type="SAM" id="MobiDB-lite"/>
    </source>
</evidence>
<protein>
    <submittedName>
        <fullName evidence="3">Copia protein</fullName>
    </submittedName>
</protein>
<feature type="compositionally biased region" description="Basic and acidic residues" evidence="1">
    <location>
        <begin position="487"/>
        <end position="498"/>
    </location>
</feature>
<dbReference type="EMBL" id="CAMXCT020006630">
    <property type="protein sequence ID" value="CAL1170701.1"/>
    <property type="molecule type" value="Genomic_DNA"/>
</dbReference>
<feature type="region of interest" description="Disordered" evidence="1">
    <location>
        <begin position="476"/>
        <end position="558"/>
    </location>
</feature>
<proteinExistence type="predicted"/>
<evidence type="ECO:0000313" key="2">
    <source>
        <dbReference type="EMBL" id="CAI4017326.1"/>
    </source>
</evidence>
<feature type="compositionally biased region" description="Pro residues" evidence="1">
    <location>
        <begin position="546"/>
        <end position="555"/>
    </location>
</feature>
<comment type="caution">
    <text evidence="2">The sequence shown here is derived from an EMBL/GenBank/DDBJ whole genome shotgun (WGS) entry which is preliminary data.</text>
</comment>
<feature type="compositionally biased region" description="Basic and acidic residues" evidence="1">
    <location>
        <begin position="522"/>
        <end position="533"/>
    </location>
</feature>
<sequence length="631" mass="71096">MNRRRESSKARRQESPDQTLDRLIEIERRMMVVGPEEKWVKFCGLEVTWQAAGLLLGQPCYAASLLKTRPEVRGTQFPFPKVELVEELNITAEEVHAAQSVVGELPWLSARTRPDLSFGVLWMGRRVTKSPRQVVKFAGHMLGYVKEDDRVEIHADASFAPEGGRRDSLAMRRGMDMGEALTAMIDPLEDHAMSEEGERVLYGDSEAGIQILLCPDGPFRKRHLRLLAFVLRERIKKEWWKARHLRGEVLVPDPSPRQSQMQKSEWEKFYLLAGMVVPDEEKRAPYFKKIKSLVGVMAGLGMWKPTSAEQRRRRSSCIASLAAGPNMKPVEVEDRKKGQWEMRLWELEELHRPPSAILHIDQHLSLWRLWGQREQWWRLSSRLMAVEEGGSGAFIRTGGHQVYHKSWMAGCWGSGKFRLERKMMPGETMRQQGENITNPAVDPRPPLPRRRAEDLLHMRPPAPRYRGYPITVAAEGTTSSASSIGDSRSRSSIRDSRSRSLISEATHRGTRSKVASMSGGFREARQEELRQDALARAGGNLVDSPTEPPSSPLPPGLDMMRPTCRGGASGSSGARGRIAVQSPVELGMRPWTAEDVAYGFQLLDGDGEKLRRVVGFPSQLLKLAGQSLPRI</sequence>
<feature type="compositionally biased region" description="Polar residues" evidence="1">
    <location>
        <begin position="429"/>
        <end position="438"/>
    </location>
</feature>